<keyword evidence="3" id="KW-0808">Transferase</keyword>
<proteinExistence type="predicted"/>
<dbReference type="InterPro" id="IPR028098">
    <property type="entry name" value="Glyco_trans_4-like_N"/>
</dbReference>
<dbReference type="Proteomes" id="UP000433406">
    <property type="component" value="Unassembled WGS sequence"/>
</dbReference>
<accession>A0A6I3J5R0</accession>
<organism evidence="3 4">
    <name type="scientific">Nocardioides marmotae</name>
    <dbReference type="NCBI Taxonomy" id="2663857"/>
    <lineage>
        <taxon>Bacteria</taxon>
        <taxon>Bacillati</taxon>
        <taxon>Actinomycetota</taxon>
        <taxon>Actinomycetes</taxon>
        <taxon>Propionibacteriales</taxon>
        <taxon>Nocardioidaceae</taxon>
        <taxon>Nocardioides</taxon>
    </lineage>
</organism>
<feature type="domain" description="Glycosyltransferase subfamily 4-like N-terminal" evidence="2">
    <location>
        <begin position="10"/>
        <end position="175"/>
    </location>
</feature>
<dbReference type="Pfam" id="PF13439">
    <property type="entry name" value="Glyco_transf_4"/>
    <property type="match status" value="1"/>
</dbReference>
<dbReference type="PANTHER" id="PTHR12526">
    <property type="entry name" value="GLYCOSYLTRANSFERASE"/>
    <property type="match status" value="1"/>
</dbReference>
<sequence>MVATRCRPEIGGIEAHVGEVAGRLASRGVEVEVLTTDRGGRLPRVERVGAAGSDGGYVVRRFRAWPRHRDWYLSPGLAWAVLRGRHDLVHVQGVHTLVPPLAMLAARARRAPYVLTFHTGGSSSALRERSRGLQFRLLAPLLRRAAALVGVSLFETRRFDEVLAEPGRVRLVRNGGSLPPLRIAPVPDPDLVLSIGRLERYKGHHRAVAALPHLLEQRPGARLEILGAGPYEAELRSLADELGVADRVAIRFVPPEDREAMAAALAGAGLVVLLSDYEAHPVAVMEALAAGRPVVVSRTSGLTELAEVGWAVGVEPDADAATTAAAMAAQLANPVLPPPSSLPTWEDCVDELVDVYDAVLAGEGRPVVAGAG</sequence>
<dbReference type="EMBL" id="WLCI01000006">
    <property type="protein sequence ID" value="MTB94652.1"/>
    <property type="molecule type" value="Genomic_DNA"/>
</dbReference>
<keyword evidence="4" id="KW-1185">Reference proteome</keyword>
<evidence type="ECO:0000313" key="4">
    <source>
        <dbReference type="Proteomes" id="UP000433406"/>
    </source>
</evidence>
<dbReference type="CDD" id="cd03801">
    <property type="entry name" value="GT4_PimA-like"/>
    <property type="match status" value="1"/>
</dbReference>
<evidence type="ECO:0000259" key="2">
    <source>
        <dbReference type="Pfam" id="PF13439"/>
    </source>
</evidence>
<dbReference type="InterPro" id="IPR001296">
    <property type="entry name" value="Glyco_trans_1"/>
</dbReference>
<feature type="domain" description="Glycosyl transferase family 1" evidence="1">
    <location>
        <begin position="187"/>
        <end position="324"/>
    </location>
</feature>
<dbReference type="AlphaFoldDB" id="A0A6I3J5R0"/>
<evidence type="ECO:0000259" key="1">
    <source>
        <dbReference type="Pfam" id="PF00534"/>
    </source>
</evidence>
<gene>
    <name evidence="3" type="ORF">GGQ22_06115</name>
</gene>
<dbReference type="GO" id="GO:0016757">
    <property type="term" value="F:glycosyltransferase activity"/>
    <property type="evidence" value="ECO:0007669"/>
    <property type="project" value="InterPro"/>
</dbReference>
<name>A0A6I3J5R0_9ACTN</name>
<dbReference type="RefSeq" id="WP_154614424.1">
    <property type="nucleotide sequence ID" value="NZ_CP053660.1"/>
</dbReference>
<dbReference type="SUPFAM" id="SSF53756">
    <property type="entry name" value="UDP-Glycosyltransferase/glycogen phosphorylase"/>
    <property type="match status" value="1"/>
</dbReference>
<dbReference type="PANTHER" id="PTHR12526:SF510">
    <property type="entry name" value="D-INOSITOL 3-PHOSPHATE GLYCOSYLTRANSFERASE"/>
    <property type="match status" value="1"/>
</dbReference>
<dbReference type="Gene3D" id="3.40.50.2000">
    <property type="entry name" value="Glycogen Phosphorylase B"/>
    <property type="match status" value="2"/>
</dbReference>
<dbReference type="Pfam" id="PF00534">
    <property type="entry name" value="Glycos_transf_1"/>
    <property type="match status" value="1"/>
</dbReference>
<evidence type="ECO:0000313" key="3">
    <source>
        <dbReference type="EMBL" id="MTB94652.1"/>
    </source>
</evidence>
<reference evidence="3 4" key="1">
    <citation type="submission" date="2019-10" db="EMBL/GenBank/DDBJ databases">
        <title>Nocardioides novel species isolated from the excrement of Marmot.</title>
        <authorList>
            <person name="Zhang G."/>
        </authorList>
    </citation>
    <scope>NUCLEOTIDE SEQUENCE [LARGE SCALE GENOMIC DNA]</scope>
    <source>
        <strain evidence="4">zg-579</strain>
    </source>
</reference>
<comment type="caution">
    <text evidence="3">The sequence shown here is derived from an EMBL/GenBank/DDBJ whole genome shotgun (WGS) entry which is preliminary data.</text>
</comment>
<protein>
    <submittedName>
        <fullName evidence="3">Glycosyltransferase</fullName>
    </submittedName>
</protein>